<dbReference type="Proteomes" id="UP001153269">
    <property type="component" value="Unassembled WGS sequence"/>
</dbReference>
<reference evidence="1" key="1">
    <citation type="submission" date="2020-03" db="EMBL/GenBank/DDBJ databases">
        <authorList>
            <person name="Weist P."/>
        </authorList>
    </citation>
    <scope>NUCLEOTIDE SEQUENCE</scope>
</reference>
<proteinExistence type="predicted"/>
<dbReference type="AlphaFoldDB" id="A0A9N7YTZ3"/>
<dbReference type="EMBL" id="CADEAL010003335">
    <property type="protein sequence ID" value="CAB1444341.1"/>
    <property type="molecule type" value="Genomic_DNA"/>
</dbReference>
<evidence type="ECO:0000313" key="1">
    <source>
        <dbReference type="EMBL" id="CAB1444341.1"/>
    </source>
</evidence>
<keyword evidence="2" id="KW-1185">Reference proteome</keyword>
<comment type="caution">
    <text evidence="1">The sequence shown here is derived from an EMBL/GenBank/DDBJ whole genome shotgun (WGS) entry which is preliminary data.</text>
</comment>
<sequence>MLFSRPTTSCPPVPSTLTSYLRSPSPSLPSILHSPRQTIKQAFPWLTCDSPLPPHHHKPLTEGELQPEIQCGAERSRIQGQNLCPRAFGPCGRSALFFPLLSSSLTGSLRLQTCTNRSHHGPIGGNSYGFDRNKEKTKNV</sequence>
<organism evidence="1 2">
    <name type="scientific">Pleuronectes platessa</name>
    <name type="common">European plaice</name>
    <dbReference type="NCBI Taxonomy" id="8262"/>
    <lineage>
        <taxon>Eukaryota</taxon>
        <taxon>Metazoa</taxon>
        <taxon>Chordata</taxon>
        <taxon>Craniata</taxon>
        <taxon>Vertebrata</taxon>
        <taxon>Euteleostomi</taxon>
        <taxon>Actinopterygii</taxon>
        <taxon>Neopterygii</taxon>
        <taxon>Teleostei</taxon>
        <taxon>Neoteleostei</taxon>
        <taxon>Acanthomorphata</taxon>
        <taxon>Carangaria</taxon>
        <taxon>Pleuronectiformes</taxon>
        <taxon>Pleuronectoidei</taxon>
        <taxon>Pleuronectidae</taxon>
        <taxon>Pleuronectes</taxon>
    </lineage>
</organism>
<name>A0A9N7YTZ3_PLEPL</name>
<protein>
    <submittedName>
        <fullName evidence="1">Uncharacterized protein</fullName>
    </submittedName>
</protein>
<evidence type="ECO:0000313" key="2">
    <source>
        <dbReference type="Proteomes" id="UP001153269"/>
    </source>
</evidence>
<accession>A0A9N7YTZ3</accession>
<gene>
    <name evidence="1" type="ORF">PLEPLA_LOCUS32057</name>
</gene>